<dbReference type="AlphaFoldDB" id="A0A4Z0WEA6"/>
<dbReference type="Proteomes" id="UP000297475">
    <property type="component" value="Unassembled WGS sequence"/>
</dbReference>
<dbReference type="Gene3D" id="1.10.357.10">
    <property type="entry name" value="Tetracycline Repressor, domain 2"/>
    <property type="match status" value="1"/>
</dbReference>
<dbReference type="PANTHER" id="PTHR30328:SF54">
    <property type="entry name" value="HTH-TYPE TRANSCRIPTIONAL REPRESSOR SCO4008"/>
    <property type="match status" value="1"/>
</dbReference>
<evidence type="ECO:0000313" key="6">
    <source>
        <dbReference type="Proteomes" id="UP000297475"/>
    </source>
</evidence>
<name>A0A4Z0WEA6_9GAMM</name>
<dbReference type="SUPFAM" id="SSF48498">
    <property type="entry name" value="Tetracyclin repressor-like, C-terminal domain"/>
    <property type="match status" value="1"/>
</dbReference>
<sequence length="257" mass="29466">MRAHRFRDSIEHSRRHAHSQTGSPGCNGGAQTGSVKMTGVVDKRSSGMVRKRNPDLTKREILAAAHKEFCERGFDGARVDRIAASAGANKRLLYHYFGNKEDLYRQVLSDAYRTIRAGERELSLDQFPPEEAMDRLVRFTFRHFQQNPWFIRLLTTENMHHARILKTLPEIKDLHSPLVAQIRTLIERGARAGVFRKDVDPVQLYISIAALGYFYLSNIYTLSTIFDTDLSHITLIQEREAHAVAMVLDYLRTHTDT</sequence>
<comment type="caution">
    <text evidence="5">The sequence shown here is derived from an EMBL/GenBank/DDBJ whole genome shotgun (WGS) entry which is preliminary data.</text>
</comment>
<dbReference type="SUPFAM" id="SSF46689">
    <property type="entry name" value="Homeodomain-like"/>
    <property type="match status" value="1"/>
</dbReference>
<feature type="domain" description="HTH tetR-type" evidence="4">
    <location>
        <begin position="55"/>
        <end position="115"/>
    </location>
</feature>
<evidence type="ECO:0000256" key="3">
    <source>
        <dbReference type="SAM" id="MobiDB-lite"/>
    </source>
</evidence>
<dbReference type="OrthoDB" id="2356263at2"/>
<dbReference type="Pfam" id="PF17938">
    <property type="entry name" value="TetR_C_29"/>
    <property type="match status" value="1"/>
</dbReference>
<gene>
    <name evidence="5" type="ORF">E4656_11105</name>
</gene>
<reference evidence="5 6" key="1">
    <citation type="submission" date="2019-04" db="EMBL/GenBank/DDBJ databases">
        <title>Natronospirillum operosus gen. nov., sp. nov., a haloalkaliphilic satellite isolated from decaying biomass of laboratory culture of cyanobacterium Geitlerinema sp. and proposal of Natronospirillaceae fam. nov. and Saccharospirillaceae fam. nov.</title>
        <authorList>
            <person name="Kevbrin V."/>
            <person name="Boltyanskaya Y."/>
            <person name="Koziaeva V."/>
            <person name="Grouzdev D.S."/>
            <person name="Park M."/>
            <person name="Cho J."/>
        </authorList>
    </citation>
    <scope>NUCLEOTIDE SEQUENCE [LARGE SCALE GENOMIC DNA]</scope>
    <source>
        <strain evidence="5 6">G-116</strain>
    </source>
</reference>
<dbReference type="PROSITE" id="PS50977">
    <property type="entry name" value="HTH_TETR_2"/>
    <property type="match status" value="1"/>
</dbReference>
<dbReference type="Pfam" id="PF00440">
    <property type="entry name" value="TetR_N"/>
    <property type="match status" value="1"/>
</dbReference>
<evidence type="ECO:0000256" key="2">
    <source>
        <dbReference type="PROSITE-ProRule" id="PRU00335"/>
    </source>
</evidence>
<feature type="compositionally biased region" description="Basic and acidic residues" evidence="3">
    <location>
        <begin position="1"/>
        <end position="12"/>
    </location>
</feature>
<dbReference type="InterPro" id="IPR050109">
    <property type="entry name" value="HTH-type_TetR-like_transc_reg"/>
</dbReference>
<dbReference type="InterPro" id="IPR009057">
    <property type="entry name" value="Homeodomain-like_sf"/>
</dbReference>
<dbReference type="InterPro" id="IPR041474">
    <property type="entry name" value="NicS_C"/>
</dbReference>
<protein>
    <submittedName>
        <fullName evidence="5">TetR/AcrR family transcriptional regulator</fullName>
    </submittedName>
</protein>
<dbReference type="PRINTS" id="PR00455">
    <property type="entry name" value="HTHTETR"/>
</dbReference>
<feature type="region of interest" description="Disordered" evidence="3">
    <location>
        <begin position="1"/>
        <end position="39"/>
    </location>
</feature>
<keyword evidence="1 2" id="KW-0238">DNA-binding</keyword>
<dbReference type="InterPro" id="IPR001647">
    <property type="entry name" value="HTH_TetR"/>
</dbReference>
<dbReference type="InterPro" id="IPR036271">
    <property type="entry name" value="Tet_transcr_reg_TetR-rel_C_sf"/>
</dbReference>
<evidence type="ECO:0000313" key="5">
    <source>
        <dbReference type="EMBL" id="TGG93582.1"/>
    </source>
</evidence>
<evidence type="ECO:0000259" key="4">
    <source>
        <dbReference type="PROSITE" id="PS50977"/>
    </source>
</evidence>
<evidence type="ECO:0000256" key="1">
    <source>
        <dbReference type="ARBA" id="ARBA00023125"/>
    </source>
</evidence>
<feature type="DNA-binding region" description="H-T-H motif" evidence="2">
    <location>
        <begin position="78"/>
        <end position="97"/>
    </location>
</feature>
<accession>A0A4Z0WEA6</accession>
<organism evidence="5 6">
    <name type="scientific">Natronospirillum operosum</name>
    <dbReference type="NCBI Taxonomy" id="2759953"/>
    <lineage>
        <taxon>Bacteria</taxon>
        <taxon>Pseudomonadati</taxon>
        <taxon>Pseudomonadota</taxon>
        <taxon>Gammaproteobacteria</taxon>
        <taxon>Oceanospirillales</taxon>
        <taxon>Natronospirillaceae</taxon>
        <taxon>Natronospirillum</taxon>
    </lineage>
</organism>
<proteinExistence type="predicted"/>
<dbReference type="EMBL" id="SRMF01000003">
    <property type="protein sequence ID" value="TGG93582.1"/>
    <property type="molecule type" value="Genomic_DNA"/>
</dbReference>
<dbReference type="GO" id="GO:0003677">
    <property type="term" value="F:DNA binding"/>
    <property type="evidence" value="ECO:0007669"/>
    <property type="project" value="UniProtKB-UniRule"/>
</dbReference>
<keyword evidence="6" id="KW-1185">Reference proteome</keyword>
<dbReference type="PANTHER" id="PTHR30328">
    <property type="entry name" value="TRANSCRIPTIONAL REPRESSOR"/>
    <property type="match status" value="1"/>
</dbReference>